<keyword evidence="4 9" id="KW-0479">Metal-binding</keyword>
<feature type="binding site" evidence="9">
    <location>
        <position position="116"/>
    </location>
    <ligand>
        <name>Zn(2+)</name>
        <dbReference type="ChEBI" id="CHEBI:29105"/>
    </ligand>
</feature>
<keyword evidence="6 13" id="KW-0413">Isomerase</keyword>
<dbReference type="PANTHER" id="PTHR42742">
    <property type="entry name" value="TRANSCRIPTIONAL REPRESSOR MPRA"/>
    <property type="match status" value="1"/>
</dbReference>
<feature type="domain" description="Mannose-6-phosphate isomerase cupin" evidence="12">
    <location>
        <begin position="238"/>
        <end position="311"/>
    </location>
</feature>
<feature type="binding site" evidence="9">
    <location>
        <position position="173"/>
    </location>
    <ligand>
        <name>Zn(2+)</name>
        <dbReference type="ChEBI" id="CHEBI:29105"/>
    </ligand>
</feature>
<reference evidence="13" key="2">
    <citation type="journal article" date="2021" name="PeerJ">
        <title>Extensive microbial diversity within the chicken gut microbiome revealed by metagenomics and culture.</title>
        <authorList>
            <person name="Gilroy R."/>
            <person name="Ravi A."/>
            <person name="Getino M."/>
            <person name="Pursley I."/>
            <person name="Horton D.L."/>
            <person name="Alikhan N.F."/>
            <person name="Baker D."/>
            <person name="Gharbi K."/>
            <person name="Hall N."/>
            <person name="Watson M."/>
            <person name="Adriaenssens E.M."/>
            <person name="Foster-Nyarko E."/>
            <person name="Jarju S."/>
            <person name="Secka A."/>
            <person name="Antonio M."/>
            <person name="Oren A."/>
            <person name="Chaudhuri R.R."/>
            <person name="La Ragione R."/>
            <person name="Hildebrand F."/>
            <person name="Pallen M.J."/>
        </authorList>
    </citation>
    <scope>NUCLEOTIDE SEQUENCE</scope>
    <source>
        <strain evidence="13">ChiBcolR7-354</strain>
    </source>
</reference>
<dbReference type="EMBL" id="DVGA01000030">
    <property type="protein sequence ID" value="HIQ78107.1"/>
    <property type="molecule type" value="Genomic_DNA"/>
</dbReference>
<dbReference type="Pfam" id="PF20511">
    <property type="entry name" value="PMI_typeI_cat"/>
    <property type="match status" value="1"/>
</dbReference>
<dbReference type="Proteomes" id="UP000824262">
    <property type="component" value="Unassembled WGS sequence"/>
</dbReference>
<dbReference type="InterPro" id="IPR014628">
    <property type="entry name" value="Man6P_isomerase_Firm_short"/>
</dbReference>
<comment type="catalytic activity">
    <reaction evidence="1">
        <text>D-mannose 6-phosphate = D-fructose 6-phosphate</text>
        <dbReference type="Rhea" id="RHEA:12356"/>
        <dbReference type="ChEBI" id="CHEBI:58735"/>
        <dbReference type="ChEBI" id="CHEBI:61527"/>
        <dbReference type="EC" id="5.3.1.8"/>
    </reaction>
</comment>
<comment type="similarity">
    <text evidence="2">Belongs to the mannose-6-phosphate isomerase type 1 family.</text>
</comment>
<evidence type="ECO:0000313" key="14">
    <source>
        <dbReference type="Proteomes" id="UP000824262"/>
    </source>
</evidence>
<evidence type="ECO:0000256" key="8">
    <source>
        <dbReference type="ARBA" id="ARBA00030762"/>
    </source>
</evidence>
<dbReference type="EC" id="5.3.1.8" evidence="3"/>
<protein>
    <recommendedName>
        <fullName evidence="3">mannose-6-phosphate isomerase</fullName>
        <ecNumber evidence="3">5.3.1.8</ecNumber>
    </recommendedName>
    <alternativeName>
        <fullName evidence="7">Phosphohexomutase</fullName>
    </alternativeName>
    <alternativeName>
        <fullName evidence="8">Phosphomannose isomerase</fullName>
    </alternativeName>
</protein>
<sequence>MKSELLLRPQPLFHEKIWGGERMRSAYGYDIPSAHTGECWAISAHKNGDCPMLGEYRGETLGSLWKTRRGLFGGLEGENFPLLIKIIDAKEDLSVQVHPDDAYAAAHENGSLGKTECWYILDCDPGATIIIGHNCATRDELREKVEQGRWSELLREVPVKKGDFFQIDPGCVHAIKGGTMILETQQSSDVTYRFYDYGRLENGRPRPLHIEQSLAVATVPFVPRAPERESRRDGDALITRLVKCSYYSVYHVELGGRASLEWDEPFVNMSVISGEGEIDGLKVRAGTHLVVPAGYGALDLSGNMELICSHV</sequence>
<name>A0A9D0ZDJ5_9FIRM</name>
<comment type="cofactor">
    <cofactor evidence="9">
        <name>Zn(2+)</name>
        <dbReference type="ChEBI" id="CHEBI:29105"/>
    </cofactor>
    <text evidence="9">Binds 1 zinc ion per subunit.</text>
</comment>
<dbReference type="Pfam" id="PF21621">
    <property type="entry name" value="MPI_cupin_dom"/>
    <property type="match status" value="1"/>
</dbReference>
<proteinExistence type="inferred from homology"/>
<evidence type="ECO:0000256" key="10">
    <source>
        <dbReference type="PIRSR" id="PIRSR036894-2"/>
    </source>
</evidence>
<evidence type="ECO:0000313" key="13">
    <source>
        <dbReference type="EMBL" id="HIQ78107.1"/>
    </source>
</evidence>
<dbReference type="NCBIfam" id="TIGR00218">
    <property type="entry name" value="manA"/>
    <property type="match status" value="1"/>
</dbReference>
<comment type="caution">
    <text evidence="13">The sequence shown here is derived from an EMBL/GenBank/DDBJ whole genome shotgun (WGS) entry which is preliminary data.</text>
</comment>
<evidence type="ECO:0000259" key="11">
    <source>
        <dbReference type="Pfam" id="PF20511"/>
    </source>
</evidence>
<dbReference type="InterPro" id="IPR014710">
    <property type="entry name" value="RmlC-like_jellyroll"/>
</dbReference>
<evidence type="ECO:0000256" key="5">
    <source>
        <dbReference type="ARBA" id="ARBA00022833"/>
    </source>
</evidence>
<feature type="binding site" evidence="9">
    <location>
        <position position="98"/>
    </location>
    <ligand>
        <name>Zn(2+)</name>
        <dbReference type="ChEBI" id="CHEBI:29105"/>
    </ligand>
</feature>
<dbReference type="AlphaFoldDB" id="A0A9D0ZDJ5"/>
<evidence type="ECO:0000256" key="6">
    <source>
        <dbReference type="ARBA" id="ARBA00023235"/>
    </source>
</evidence>
<dbReference type="SUPFAM" id="SSF51182">
    <property type="entry name" value="RmlC-like cupins"/>
    <property type="match status" value="1"/>
</dbReference>
<feature type="domain" description="Phosphomannose isomerase type I catalytic" evidence="11">
    <location>
        <begin position="7"/>
        <end position="105"/>
    </location>
</feature>
<accession>A0A9D0ZDJ5</accession>
<evidence type="ECO:0000256" key="4">
    <source>
        <dbReference type="ARBA" id="ARBA00022723"/>
    </source>
</evidence>
<dbReference type="InterPro" id="IPR046457">
    <property type="entry name" value="PMI_typeI_cat"/>
</dbReference>
<dbReference type="InterPro" id="IPR001250">
    <property type="entry name" value="Man6P_Isoase-1"/>
</dbReference>
<gene>
    <name evidence="13" type="primary">manA</name>
    <name evidence="13" type="ORF">IAB77_02480</name>
</gene>
<evidence type="ECO:0000259" key="12">
    <source>
        <dbReference type="Pfam" id="PF21621"/>
    </source>
</evidence>
<dbReference type="PANTHER" id="PTHR42742:SF3">
    <property type="entry name" value="FRUCTOKINASE"/>
    <property type="match status" value="1"/>
</dbReference>
<evidence type="ECO:0000256" key="1">
    <source>
        <dbReference type="ARBA" id="ARBA00000757"/>
    </source>
</evidence>
<dbReference type="CDD" id="cd07010">
    <property type="entry name" value="cupin_PMI_type_I_N_bac"/>
    <property type="match status" value="1"/>
</dbReference>
<evidence type="ECO:0000256" key="7">
    <source>
        <dbReference type="ARBA" id="ARBA00029741"/>
    </source>
</evidence>
<dbReference type="GO" id="GO:0005975">
    <property type="term" value="P:carbohydrate metabolic process"/>
    <property type="evidence" value="ECO:0007669"/>
    <property type="project" value="InterPro"/>
</dbReference>
<organism evidence="13 14">
    <name type="scientific">Candidatus Scatomorpha intestinavium</name>
    <dbReference type="NCBI Taxonomy" id="2840922"/>
    <lineage>
        <taxon>Bacteria</taxon>
        <taxon>Bacillati</taxon>
        <taxon>Bacillota</taxon>
        <taxon>Clostridia</taxon>
        <taxon>Eubacteriales</taxon>
        <taxon>Candidatus Scatomorpha</taxon>
    </lineage>
</organism>
<evidence type="ECO:0000256" key="9">
    <source>
        <dbReference type="PIRSR" id="PIRSR036894-1"/>
    </source>
</evidence>
<dbReference type="InterPro" id="IPR049071">
    <property type="entry name" value="MPI_cupin_dom"/>
</dbReference>
<dbReference type="GO" id="GO:0004476">
    <property type="term" value="F:mannose-6-phosphate isomerase activity"/>
    <property type="evidence" value="ECO:0007669"/>
    <property type="project" value="UniProtKB-EC"/>
</dbReference>
<dbReference type="InterPro" id="IPR051804">
    <property type="entry name" value="Carb_Metab_Reg_Kinase/Isom"/>
</dbReference>
<evidence type="ECO:0000256" key="3">
    <source>
        <dbReference type="ARBA" id="ARBA00011956"/>
    </source>
</evidence>
<evidence type="ECO:0000256" key="2">
    <source>
        <dbReference type="ARBA" id="ARBA00010772"/>
    </source>
</evidence>
<reference evidence="13" key="1">
    <citation type="submission" date="2020-10" db="EMBL/GenBank/DDBJ databases">
        <authorList>
            <person name="Gilroy R."/>
        </authorList>
    </citation>
    <scope>NUCLEOTIDE SEQUENCE</scope>
    <source>
        <strain evidence="13">ChiBcolR7-354</strain>
    </source>
</reference>
<feature type="active site" evidence="10">
    <location>
        <position position="193"/>
    </location>
</feature>
<dbReference type="InterPro" id="IPR011051">
    <property type="entry name" value="RmlC_Cupin_sf"/>
</dbReference>
<dbReference type="GO" id="GO:0008270">
    <property type="term" value="F:zinc ion binding"/>
    <property type="evidence" value="ECO:0007669"/>
    <property type="project" value="InterPro"/>
</dbReference>
<keyword evidence="5 9" id="KW-0862">Zinc</keyword>
<dbReference type="PIRSF" id="PIRSF036894">
    <property type="entry name" value="PMI_Firm_short"/>
    <property type="match status" value="1"/>
</dbReference>
<dbReference type="Gene3D" id="2.60.120.10">
    <property type="entry name" value="Jelly Rolls"/>
    <property type="match status" value="2"/>
</dbReference>